<dbReference type="PROSITE" id="PS00616">
    <property type="entry name" value="HIS_ACID_PHOSPHAT_1"/>
    <property type="match status" value="1"/>
</dbReference>
<dbReference type="PANTHER" id="PTHR11567:SF110">
    <property type="entry name" value="2-PHOSPHOXYLOSE PHOSPHATASE 1"/>
    <property type="match status" value="1"/>
</dbReference>
<dbReference type="InterPro" id="IPR050645">
    <property type="entry name" value="Histidine_acid_phosphatase"/>
</dbReference>
<comment type="catalytic activity">
    <reaction evidence="4">
        <text>3-O-[beta-D-GlcA-(1-&gt;3)-beta-D-Gal-(1-&gt;3)-beta-D-Gal-(1-&gt;4)-beta-D-2-O-P-Xyl]-L-seryl-[protein] + H2O = 3-O-(beta-D-GlcA-(1-&gt;3)-beta-D-Gal-(1-&gt;3)-beta-D-Gal-(1-&gt;4)-beta-D-Xyl)-L-seryl-[protein] + phosphate</text>
        <dbReference type="Rhea" id="RHEA:56512"/>
        <dbReference type="Rhea" id="RHEA-COMP:12573"/>
        <dbReference type="Rhea" id="RHEA-COMP:14559"/>
        <dbReference type="ChEBI" id="CHEBI:15377"/>
        <dbReference type="ChEBI" id="CHEBI:43474"/>
        <dbReference type="ChEBI" id="CHEBI:132093"/>
        <dbReference type="ChEBI" id="CHEBI:140495"/>
    </reaction>
</comment>
<dbReference type="InterPro" id="IPR029033">
    <property type="entry name" value="His_PPase_superfam"/>
</dbReference>
<evidence type="ECO:0000256" key="6">
    <source>
        <dbReference type="ARBA" id="ARBA00041499"/>
    </source>
</evidence>
<dbReference type="CDD" id="cd07061">
    <property type="entry name" value="HP_HAP_like"/>
    <property type="match status" value="2"/>
</dbReference>
<evidence type="ECO:0000313" key="7">
    <source>
        <dbReference type="EMBL" id="KAK3780379.1"/>
    </source>
</evidence>
<dbReference type="GO" id="GO:0005634">
    <property type="term" value="C:nucleus"/>
    <property type="evidence" value="ECO:0007669"/>
    <property type="project" value="InterPro"/>
</dbReference>
<evidence type="ECO:0000256" key="4">
    <source>
        <dbReference type="ARBA" id="ARBA00036311"/>
    </source>
</evidence>
<keyword evidence="3" id="KW-0378">Hydrolase</keyword>
<comment type="similarity">
    <text evidence="2">Belongs to the nucleosome assembly protein (NAP) family.</text>
</comment>
<proteinExistence type="inferred from homology"/>
<dbReference type="Gene3D" id="3.40.50.1240">
    <property type="entry name" value="Phosphoglycerate mutase-like"/>
    <property type="match status" value="2"/>
</dbReference>
<protein>
    <recommendedName>
        <fullName evidence="5">2-phosphoxylose phosphatase 1</fullName>
    </recommendedName>
    <alternativeName>
        <fullName evidence="6">Acid phosphatase-like protein 2</fullName>
    </alternativeName>
</protein>
<dbReference type="GO" id="GO:0006334">
    <property type="term" value="P:nucleosome assembly"/>
    <property type="evidence" value="ECO:0007669"/>
    <property type="project" value="InterPro"/>
</dbReference>
<evidence type="ECO:0000256" key="3">
    <source>
        <dbReference type="ARBA" id="ARBA00022801"/>
    </source>
</evidence>
<evidence type="ECO:0000256" key="5">
    <source>
        <dbReference type="ARBA" id="ARBA00040357"/>
    </source>
</evidence>
<name>A0AAE1A343_9GAST</name>
<evidence type="ECO:0000256" key="1">
    <source>
        <dbReference type="ARBA" id="ARBA00005375"/>
    </source>
</evidence>
<dbReference type="InterPro" id="IPR000560">
    <property type="entry name" value="His_Pase_clade-2"/>
</dbReference>
<dbReference type="AlphaFoldDB" id="A0AAE1A343"/>
<evidence type="ECO:0000313" key="8">
    <source>
        <dbReference type="Proteomes" id="UP001283361"/>
    </source>
</evidence>
<dbReference type="Gene3D" id="3.30.1120.90">
    <property type="entry name" value="Nucleosome assembly protein"/>
    <property type="match status" value="1"/>
</dbReference>
<dbReference type="InterPro" id="IPR037231">
    <property type="entry name" value="NAP-like_sf"/>
</dbReference>
<dbReference type="Proteomes" id="UP001283361">
    <property type="component" value="Unassembled WGS sequence"/>
</dbReference>
<gene>
    <name evidence="7" type="ORF">RRG08_062000</name>
</gene>
<dbReference type="GO" id="GO:0016791">
    <property type="term" value="F:phosphatase activity"/>
    <property type="evidence" value="ECO:0007669"/>
    <property type="project" value="TreeGrafter"/>
</dbReference>
<dbReference type="InterPro" id="IPR002164">
    <property type="entry name" value="NAP_family"/>
</dbReference>
<dbReference type="SUPFAM" id="SSF53254">
    <property type="entry name" value="Phosphoglycerate mutase-like"/>
    <property type="match status" value="1"/>
</dbReference>
<dbReference type="InterPro" id="IPR033379">
    <property type="entry name" value="Acid_Pase_AS"/>
</dbReference>
<comment type="caution">
    <text evidence="7">The sequence shown here is derived from an EMBL/GenBank/DDBJ whole genome shotgun (WGS) entry which is preliminary data.</text>
</comment>
<sequence length="1147" mass="132389">MNTQVMKTGVLALFSGVTAYLYHASPSRRKLLALHDDDVQILTTEHCFPSDLEGMAKVPKAVAKEGPLVLQLQQVQIMFRHGARTPLHTAPKIAEVDYDADLLIRGHQPSMFPYVKISNEGEILKKWSPTEIRYWKQPLRGGALTGQLTAYGKEQMYNVGLRLKEDYIQRLDIATYNPSEVRTLSSNFRRTVESAQCVLAGMYGKEHLIGYAECCGPVRIYIPDPCYNILVPNTETCGVLRKSNHATVNPDSLPGFKEKRCEVEEHIMRQKEPLKEAVREVQSRIDQIVEYYENEGVRTTRREINKHRQHYQYDPLLQPLYDERGRAIDKVDRFWANVLNREPALQDIIKRGDMRALVYLRNLEVEQFVGTIATGYRIHLVVFPLPRNLEVEQFEGTIATGYRIHLYFDKNPFFHNTYLCKEVFTNGNPSALPSRETPIKWKSRSMQKLVQEALFKEEADEIGDMTHQVVCEDTSPRRGVFCRSKVEEPPVEEAEPEESGDESFFLWFTTPTSSDSDTVGSAIMGDVWKNPISVMENEPKVPDPWDQKFHFLYGNDDSVARVVHGWEYPAELRKYRDQIAAEATTILHISMTGRNPEARRVIPRLSAGPLLTELVNTARKRMCGEMTPKLCLYSTHDGELAAIMEALGIWRDQWPPFASDLRIELYREVDGSEYFVRVLYNGKEQRVRGQTESYMHWMDFCHAMKCFTITRHEMERICRSDILERFSDEVIKQSRGKEVKRIQDTPEIYCEGCKEVRNKDVQLAIDTPEIYCEGCKEVRNKDVQLAIDTPEIYCEGCKEVRNKDVQLAIDTPEIYCERCKEVRNKDVQLAIDTTEIYCEGCKEVRNKDVQLAIDTPEIYCEGCKEVRNKDVQLAIDTTEIYYIQLAIDTTEIYCEGCKEVRNKDVQLAIDTPEIYCEGCKEVRNKDVQLAIDTTEIYCERCKEVRNKDVQLAIDTPEIYCERCKEVRNKDVQLAIDTPEIYCERCKEVRNKDVQLAIDTTEIYCEGCKEVRNKDIQLAIDTTEIYCEGCKEVRNKDVQLAIDTTEIYCERCKEVRNKDVQLAIDTPEIYCEGCKEVRNKDVQLAIDTTEIYCERCKEARNKDVQLAIDTPEIYCEGCKEVRNKDVQLAIDTPEIYCEGCKEASNRES</sequence>
<evidence type="ECO:0000256" key="2">
    <source>
        <dbReference type="ARBA" id="ARBA00009947"/>
    </source>
</evidence>
<reference evidence="7" key="1">
    <citation type="journal article" date="2023" name="G3 (Bethesda)">
        <title>A reference genome for the long-term kleptoplast-retaining sea slug Elysia crispata morphotype clarki.</title>
        <authorList>
            <person name="Eastman K.E."/>
            <person name="Pendleton A.L."/>
            <person name="Shaikh M.A."/>
            <person name="Suttiyut T."/>
            <person name="Ogas R."/>
            <person name="Tomko P."/>
            <person name="Gavelis G."/>
            <person name="Widhalm J.R."/>
            <person name="Wisecaver J.H."/>
        </authorList>
    </citation>
    <scope>NUCLEOTIDE SEQUENCE</scope>
    <source>
        <strain evidence="7">ECLA1</strain>
    </source>
</reference>
<dbReference type="SUPFAM" id="SSF143113">
    <property type="entry name" value="NAP-like"/>
    <property type="match status" value="1"/>
</dbReference>
<keyword evidence="8" id="KW-1185">Reference proteome</keyword>
<accession>A0AAE1A343</accession>
<dbReference type="EMBL" id="JAWDGP010002732">
    <property type="protein sequence ID" value="KAK3780379.1"/>
    <property type="molecule type" value="Genomic_DNA"/>
</dbReference>
<dbReference type="Pfam" id="PF00328">
    <property type="entry name" value="His_Phos_2"/>
    <property type="match status" value="2"/>
</dbReference>
<organism evidence="7 8">
    <name type="scientific">Elysia crispata</name>
    <name type="common">lettuce slug</name>
    <dbReference type="NCBI Taxonomy" id="231223"/>
    <lineage>
        <taxon>Eukaryota</taxon>
        <taxon>Metazoa</taxon>
        <taxon>Spiralia</taxon>
        <taxon>Lophotrochozoa</taxon>
        <taxon>Mollusca</taxon>
        <taxon>Gastropoda</taxon>
        <taxon>Heterobranchia</taxon>
        <taxon>Euthyneura</taxon>
        <taxon>Panpulmonata</taxon>
        <taxon>Sacoglossa</taxon>
        <taxon>Placobranchoidea</taxon>
        <taxon>Plakobranchidae</taxon>
        <taxon>Elysia</taxon>
    </lineage>
</organism>
<dbReference type="Pfam" id="PF00956">
    <property type="entry name" value="NAP"/>
    <property type="match status" value="1"/>
</dbReference>
<dbReference type="PANTHER" id="PTHR11567">
    <property type="entry name" value="ACID PHOSPHATASE-RELATED"/>
    <property type="match status" value="1"/>
</dbReference>
<comment type="similarity">
    <text evidence="1">Belongs to the histidine acid phosphatase family.</text>
</comment>